<comment type="catalytic activity">
    <reaction evidence="10">
        <text>glucuronate acceptor + UDP-alpha-D-glucuronate = acceptor beta-D-glucuronoside + UDP + H(+)</text>
        <dbReference type="Rhea" id="RHEA:21032"/>
        <dbReference type="ChEBI" id="CHEBI:15378"/>
        <dbReference type="ChEBI" id="CHEBI:58052"/>
        <dbReference type="ChEBI" id="CHEBI:58223"/>
        <dbReference type="ChEBI" id="CHEBI:132367"/>
        <dbReference type="ChEBI" id="CHEBI:132368"/>
        <dbReference type="EC" id="2.4.1.17"/>
    </reaction>
</comment>
<evidence type="ECO:0000256" key="10">
    <source>
        <dbReference type="ARBA" id="ARBA00047475"/>
    </source>
</evidence>
<keyword evidence="9" id="KW-0472">Membrane</keyword>
<evidence type="ECO:0000256" key="9">
    <source>
        <dbReference type="ARBA" id="ARBA00023136"/>
    </source>
</evidence>
<evidence type="ECO:0000256" key="1">
    <source>
        <dbReference type="ARBA" id="ARBA00004167"/>
    </source>
</evidence>
<dbReference type="AlphaFoldDB" id="A0A183TZ14"/>
<dbReference type="CDD" id="cd03784">
    <property type="entry name" value="GT1_Gtf-like"/>
    <property type="match status" value="1"/>
</dbReference>
<accession>A0A183TZ14</accession>
<dbReference type="EC" id="2.4.1.17" evidence="3"/>
<dbReference type="InterPro" id="IPR050271">
    <property type="entry name" value="UDP-glycosyltransferase"/>
</dbReference>
<evidence type="ECO:0000256" key="8">
    <source>
        <dbReference type="ARBA" id="ARBA00022989"/>
    </source>
</evidence>
<evidence type="ECO:0000313" key="12">
    <source>
        <dbReference type="EMBL" id="VDM26250.1"/>
    </source>
</evidence>
<dbReference type="WBParaSite" id="TCNE_0000148301-mRNA-1">
    <property type="protein sequence ID" value="TCNE_0000148301-mRNA-1"/>
    <property type="gene ID" value="TCNE_0000148301"/>
</dbReference>
<comment type="similarity">
    <text evidence="2">Belongs to the UDP-glycosyltransferase family.</text>
</comment>
<keyword evidence="7 11" id="KW-0732">Signal</keyword>
<reference evidence="12 13" key="2">
    <citation type="submission" date="2018-11" db="EMBL/GenBank/DDBJ databases">
        <authorList>
            <consortium name="Pathogen Informatics"/>
        </authorList>
    </citation>
    <scope>NUCLEOTIDE SEQUENCE [LARGE SCALE GENOMIC DNA]</scope>
</reference>
<organism evidence="13 14">
    <name type="scientific">Toxocara canis</name>
    <name type="common">Canine roundworm</name>
    <dbReference type="NCBI Taxonomy" id="6265"/>
    <lineage>
        <taxon>Eukaryota</taxon>
        <taxon>Metazoa</taxon>
        <taxon>Ecdysozoa</taxon>
        <taxon>Nematoda</taxon>
        <taxon>Chromadorea</taxon>
        <taxon>Rhabditida</taxon>
        <taxon>Spirurina</taxon>
        <taxon>Ascaridomorpha</taxon>
        <taxon>Ascaridoidea</taxon>
        <taxon>Toxocaridae</taxon>
        <taxon>Toxocara</taxon>
    </lineage>
</organism>
<proteinExistence type="inferred from homology"/>
<dbReference type="PANTHER" id="PTHR48043">
    <property type="entry name" value="EG:EG0003.4 PROTEIN-RELATED"/>
    <property type="match status" value="1"/>
</dbReference>
<dbReference type="Gene3D" id="3.40.50.2000">
    <property type="entry name" value="Glycogen Phosphorylase B"/>
    <property type="match status" value="1"/>
</dbReference>
<dbReference type="SUPFAM" id="SSF53756">
    <property type="entry name" value="UDP-Glycosyltransferase/glycogen phosphorylase"/>
    <property type="match status" value="1"/>
</dbReference>
<keyword evidence="13" id="KW-1185">Reference proteome</keyword>
<comment type="subcellular location">
    <subcellularLocation>
        <location evidence="1">Membrane</location>
        <topology evidence="1">Single-pass membrane protein</topology>
    </subcellularLocation>
</comment>
<evidence type="ECO:0000313" key="14">
    <source>
        <dbReference type="WBParaSite" id="TCNE_0000148301-mRNA-1"/>
    </source>
</evidence>
<dbReference type="FunFam" id="3.40.50.2000:FF:000038">
    <property type="entry name" value="UDP-GlucuronosylTransferase"/>
    <property type="match status" value="1"/>
</dbReference>
<evidence type="ECO:0000256" key="2">
    <source>
        <dbReference type="ARBA" id="ARBA00009995"/>
    </source>
</evidence>
<keyword evidence="5" id="KW-0808">Transferase</keyword>
<evidence type="ECO:0000256" key="3">
    <source>
        <dbReference type="ARBA" id="ARBA00012544"/>
    </source>
</evidence>
<reference evidence="14" key="1">
    <citation type="submission" date="2016-06" db="UniProtKB">
        <authorList>
            <consortium name="WormBaseParasite"/>
        </authorList>
    </citation>
    <scope>IDENTIFICATION</scope>
</reference>
<dbReference type="EMBL" id="UYWY01001134">
    <property type="protein sequence ID" value="VDM26250.1"/>
    <property type="molecule type" value="Genomic_DNA"/>
</dbReference>
<keyword evidence="6" id="KW-0812">Transmembrane</keyword>
<feature type="signal peptide" evidence="11">
    <location>
        <begin position="1"/>
        <end position="17"/>
    </location>
</feature>
<dbReference type="GO" id="GO:0015020">
    <property type="term" value="F:glucuronosyltransferase activity"/>
    <property type="evidence" value="ECO:0007669"/>
    <property type="project" value="UniProtKB-EC"/>
</dbReference>
<dbReference type="Pfam" id="PF00201">
    <property type="entry name" value="UDPGT"/>
    <property type="match status" value="1"/>
</dbReference>
<dbReference type="InterPro" id="IPR002213">
    <property type="entry name" value="UDP_glucos_trans"/>
</dbReference>
<protein>
    <recommendedName>
        <fullName evidence="3">glucuronosyltransferase</fullName>
        <ecNumber evidence="3">2.4.1.17</ecNumber>
    </recommendedName>
</protein>
<dbReference type="GO" id="GO:0016020">
    <property type="term" value="C:membrane"/>
    <property type="evidence" value="ECO:0007669"/>
    <property type="project" value="UniProtKB-SubCell"/>
</dbReference>
<evidence type="ECO:0000313" key="13">
    <source>
        <dbReference type="Proteomes" id="UP000050794"/>
    </source>
</evidence>
<keyword evidence="8" id="KW-1133">Transmembrane helix</keyword>
<evidence type="ECO:0000256" key="11">
    <source>
        <dbReference type="SAM" id="SignalP"/>
    </source>
</evidence>
<dbReference type="PANTHER" id="PTHR48043:SF23">
    <property type="entry name" value="UDP-GLUCURONOSYLTRANSFERASE"/>
    <property type="match status" value="1"/>
</dbReference>
<gene>
    <name evidence="12" type="ORF">TCNE_LOCUS1484</name>
</gene>
<name>A0A183TZ14_TOXCA</name>
<sequence>MLLLSVSFVLLSIRCDGYKFLIYSPQIGHSHVAFFGQIADALVDAGHDALLYVPSFFENVKTTAAKRARILELQLADKKLMDKLREERFDVGITETFNMCGYAIFDKIGIRTHISAFATNLVDVFSYPFGVANNPSYVPGTFTQLSDVMSYGQRWQNVASYAALYLMCELFYRPILKFEGVAPGFSLDDIIPRSVFVFVNSEEFLEYPRPISHKVVFVGGIGVTKPKPLAEEYKRIMDNAKGAVVLISFGSIAKSSEMPSNIKDAFVGMFAQLPEVTFIWKYEVDDDIGANFTNVIKKKWVPQNDLFAHPKLSAFVTHGGQNSVTESTHAGIPMICVPLFGDQMRNAKMAEKRNVALIVDKKEITADRLTVAVRTVLYNQT</sequence>
<evidence type="ECO:0000256" key="6">
    <source>
        <dbReference type="ARBA" id="ARBA00022692"/>
    </source>
</evidence>
<feature type="chain" id="PRO_5044552904" description="glucuronosyltransferase" evidence="11">
    <location>
        <begin position="18"/>
        <end position="381"/>
    </location>
</feature>
<dbReference type="Proteomes" id="UP000050794">
    <property type="component" value="Unassembled WGS sequence"/>
</dbReference>
<evidence type="ECO:0000256" key="4">
    <source>
        <dbReference type="ARBA" id="ARBA00022676"/>
    </source>
</evidence>
<evidence type="ECO:0000256" key="7">
    <source>
        <dbReference type="ARBA" id="ARBA00022729"/>
    </source>
</evidence>
<evidence type="ECO:0000256" key="5">
    <source>
        <dbReference type="ARBA" id="ARBA00022679"/>
    </source>
</evidence>
<keyword evidence="4" id="KW-0328">Glycosyltransferase</keyword>